<gene>
    <name evidence="2" type="ORF">I532_19447</name>
</gene>
<name>M8D4E7_9BACL</name>
<dbReference type="PATRIC" id="fig|1300222.3.peg.4082"/>
<dbReference type="STRING" id="1300222.I532_19447"/>
<dbReference type="AlphaFoldDB" id="M8D4E7"/>
<keyword evidence="1" id="KW-1133">Transmembrane helix</keyword>
<dbReference type="GeneID" id="89496992"/>
<comment type="caution">
    <text evidence="2">The sequence shown here is derived from an EMBL/GenBank/DDBJ whole genome shotgun (WGS) entry which is preliminary data.</text>
</comment>
<dbReference type="Proteomes" id="UP000012081">
    <property type="component" value="Unassembled WGS sequence"/>
</dbReference>
<evidence type="ECO:0000313" key="2">
    <source>
        <dbReference type="EMBL" id="EMT51124.1"/>
    </source>
</evidence>
<accession>M8D4E7</accession>
<sequence length="174" mass="19619">MRRKGEEKKNWMIQQLAEERGTMTVTALFFLICMGGLLSIMLIQGQASLASMRVQQTADIVSKGARAAGAWEYQDADGETKKILVATSSEAKRYEADIVRGAREEAGLLWELNRPAVERQAESATVVHQKGERKSLYGQGIYHVKIEARQKLHHLWGESDVTFRRVSQSGMYDF</sequence>
<reference evidence="2 3" key="1">
    <citation type="submission" date="2013-03" db="EMBL/GenBank/DDBJ databases">
        <title>Assembly of a new bacterial strain Brevibacillus borstelensis AK1.</title>
        <authorList>
            <person name="Rajan I."/>
            <person name="PoliReddy D."/>
            <person name="Sugumar T."/>
            <person name="Rathinam K."/>
            <person name="Alqarawi S."/>
            <person name="Khalil A.B."/>
            <person name="Sivakumar N."/>
        </authorList>
    </citation>
    <scope>NUCLEOTIDE SEQUENCE [LARGE SCALE GENOMIC DNA]</scope>
    <source>
        <strain evidence="2 3">AK1</strain>
    </source>
</reference>
<protein>
    <submittedName>
        <fullName evidence="2">Uncharacterized protein</fullName>
    </submittedName>
</protein>
<keyword evidence="3" id="KW-1185">Reference proteome</keyword>
<keyword evidence="1" id="KW-0812">Transmembrane</keyword>
<feature type="transmembrane region" description="Helical" evidence="1">
    <location>
        <begin position="21"/>
        <end position="43"/>
    </location>
</feature>
<evidence type="ECO:0000256" key="1">
    <source>
        <dbReference type="SAM" id="Phobius"/>
    </source>
</evidence>
<keyword evidence="1" id="KW-0472">Membrane</keyword>
<organism evidence="2 3">
    <name type="scientific">Brevibacillus borstelensis AK1</name>
    <dbReference type="NCBI Taxonomy" id="1300222"/>
    <lineage>
        <taxon>Bacteria</taxon>
        <taxon>Bacillati</taxon>
        <taxon>Bacillota</taxon>
        <taxon>Bacilli</taxon>
        <taxon>Bacillales</taxon>
        <taxon>Paenibacillaceae</taxon>
        <taxon>Brevibacillus</taxon>
    </lineage>
</organism>
<dbReference type="EMBL" id="APBN01000010">
    <property type="protein sequence ID" value="EMT51124.1"/>
    <property type="molecule type" value="Genomic_DNA"/>
</dbReference>
<dbReference type="OrthoDB" id="2467125at2"/>
<dbReference type="RefSeq" id="WP_003390312.1">
    <property type="nucleotide sequence ID" value="NZ_APBN01000010.1"/>
</dbReference>
<proteinExistence type="predicted"/>
<evidence type="ECO:0000313" key="3">
    <source>
        <dbReference type="Proteomes" id="UP000012081"/>
    </source>
</evidence>